<evidence type="ECO:0000313" key="18">
    <source>
        <dbReference type="Proteomes" id="UP000192223"/>
    </source>
</evidence>
<keyword evidence="13 15" id="KW-0539">Nucleus</keyword>
<evidence type="ECO:0000256" key="17">
    <source>
        <dbReference type="PIRSR" id="PIRSR028973-2"/>
    </source>
</evidence>
<protein>
    <recommendedName>
        <fullName evidence="6 15">m7GpppX diphosphatase</fullName>
        <ecNumber evidence="5 15">3.6.1.59</ecNumber>
    </recommendedName>
</protein>
<dbReference type="GO" id="GO:0008380">
    <property type="term" value="P:RNA splicing"/>
    <property type="evidence" value="ECO:0007669"/>
    <property type="project" value="UniProtKB-KW"/>
</dbReference>
<keyword evidence="11" id="KW-0007">Acetylation</keyword>
<dbReference type="GO" id="GO:0005634">
    <property type="term" value="C:nucleus"/>
    <property type="evidence" value="ECO:0007669"/>
    <property type="project" value="UniProtKB-SubCell"/>
</dbReference>
<dbReference type="PANTHER" id="PTHR12978:SF0">
    <property type="entry name" value="M7GPPPX DIPHOSPHATASE"/>
    <property type="match status" value="1"/>
</dbReference>
<comment type="subcellular location">
    <subcellularLocation>
        <location evidence="2">Cytoplasm</location>
    </subcellularLocation>
    <subcellularLocation>
        <location evidence="1 15">Nucleus</location>
    </subcellularLocation>
</comment>
<dbReference type="FunCoup" id="A0A1W4WL15">
    <property type="interactions" value="2117"/>
</dbReference>
<comment type="function">
    <text evidence="15">Decapping scavenger enzyme that catalyzes the cleavage of a residual cap structure following the degradation of mRNAs by the 3'-&gt;5' exosome-mediated mRNA decay pathway.</text>
</comment>
<feature type="binding site" evidence="17">
    <location>
        <position position="180"/>
    </location>
    <ligand>
        <name>substrate</name>
    </ligand>
</feature>
<evidence type="ECO:0000256" key="4">
    <source>
        <dbReference type="ARBA" id="ARBA00011140"/>
    </source>
</evidence>
<comment type="similarity">
    <text evidence="3 15">Belongs to the HIT family.</text>
</comment>
<keyword evidence="9 15" id="KW-0507">mRNA processing</keyword>
<evidence type="ECO:0000256" key="11">
    <source>
        <dbReference type="ARBA" id="ARBA00022990"/>
    </source>
</evidence>
<dbReference type="AlphaFoldDB" id="A0A1W4WL15"/>
<evidence type="ECO:0000256" key="7">
    <source>
        <dbReference type="ARBA" id="ARBA00022490"/>
    </source>
</evidence>
<evidence type="ECO:0000256" key="8">
    <source>
        <dbReference type="ARBA" id="ARBA00022553"/>
    </source>
</evidence>
<feature type="binding site" evidence="17">
    <location>
        <position position="170"/>
    </location>
    <ligand>
        <name>substrate</name>
    </ligand>
</feature>
<dbReference type="Proteomes" id="UP000192223">
    <property type="component" value="Unplaced"/>
</dbReference>
<dbReference type="InterPro" id="IPR036265">
    <property type="entry name" value="HIT-like_sf"/>
</dbReference>
<evidence type="ECO:0000256" key="3">
    <source>
        <dbReference type="ARBA" id="ARBA00010208"/>
    </source>
</evidence>
<keyword evidence="7" id="KW-0963">Cytoplasm</keyword>
<evidence type="ECO:0000256" key="13">
    <source>
        <dbReference type="ARBA" id="ARBA00023242"/>
    </source>
</evidence>
<feature type="active site" description="Nucleophile" evidence="16">
    <location>
        <position position="271"/>
    </location>
</feature>
<dbReference type="InterPro" id="IPR008594">
    <property type="entry name" value="DcpS/DCS2"/>
</dbReference>
<evidence type="ECO:0000256" key="14">
    <source>
        <dbReference type="ARBA" id="ARBA00048222"/>
    </source>
</evidence>
<dbReference type="PANTHER" id="PTHR12978">
    <property type="entry name" value="HISTIDINE TRIAD HIT PROTEIN MEMBER"/>
    <property type="match status" value="1"/>
</dbReference>
<evidence type="ECO:0000256" key="6">
    <source>
        <dbReference type="ARBA" id="ARBA00015636"/>
    </source>
</evidence>
<evidence type="ECO:0000256" key="5">
    <source>
        <dbReference type="ARBA" id="ARBA00012520"/>
    </source>
</evidence>
<reference evidence="19" key="1">
    <citation type="submission" date="2025-08" db="UniProtKB">
        <authorList>
            <consortium name="RefSeq"/>
        </authorList>
    </citation>
    <scope>IDENTIFICATION</scope>
    <source>
        <tissue evidence="19">Entire body</tissue>
    </source>
</reference>
<dbReference type="Pfam" id="PF05652">
    <property type="entry name" value="DcpS"/>
    <property type="match status" value="1"/>
</dbReference>
<dbReference type="GO" id="GO:0000932">
    <property type="term" value="C:P-body"/>
    <property type="evidence" value="ECO:0007669"/>
    <property type="project" value="TreeGrafter"/>
</dbReference>
<feature type="binding site" evidence="17">
    <location>
        <position position="200"/>
    </location>
    <ligand>
        <name>substrate</name>
    </ligand>
</feature>
<keyword evidence="12" id="KW-0508">mRNA splicing</keyword>
<dbReference type="Gene3D" id="3.30.200.40">
    <property type="entry name" value="Scavenger mRNA decapping enzyme, N-terminal domain"/>
    <property type="match status" value="1"/>
</dbReference>
<evidence type="ECO:0000256" key="16">
    <source>
        <dbReference type="PIRSR" id="PIRSR028973-1"/>
    </source>
</evidence>
<dbReference type="GeneID" id="108736635"/>
<evidence type="ECO:0000256" key="1">
    <source>
        <dbReference type="ARBA" id="ARBA00004123"/>
    </source>
</evidence>
<comment type="catalytic activity">
    <reaction evidence="14 15">
        <text>a 5'-end (N(7)-methyl 5'-triphosphoguanosine)-ribonucleoside in mRNA + H2O = N(7)-methyl-GMP + a 5'-end diphospho-ribonucleoside in mRNA + 2 H(+)</text>
        <dbReference type="Rhea" id="RHEA:65388"/>
        <dbReference type="Rhea" id="RHEA-COMP:17165"/>
        <dbReference type="Rhea" id="RHEA-COMP:17167"/>
        <dbReference type="ChEBI" id="CHEBI:15377"/>
        <dbReference type="ChEBI" id="CHEBI:15378"/>
        <dbReference type="ChEBI" id="CHEBI:58285"/>
        <dbReference type="ChEBI" id="CHEBI:156461"/>
        <dbReference type="ChEBI" id="CHEBI:167616"/>
        <dbReference type="EC" id="3.6.1.59"/>
    </reaction>
</comment>
<dbReference type="FunFam" id="3.30.200.40:FF:000001">
    <property type="entry name" value="m7GpppX diphosphatase"/>
    <property type="match status" value="1"/>
</dbReference>
<dbReference type="GO" id="GO:0006397">
    <property type="term" value="P:mRNA processing"/>
    <property type="evidence" value="ECO:0007669"/>
    <property type="project" value="UniProtKB-KW"/>
</dbReference>
<feature type="binding site" evidence="17">
    <location>
        <position position="202"/>
    </location>
    <ligand>
        <name>substrate</name>
    </ligand>
</feature>
<dbReference type="GO" id="GO:0000340">
    <property type="term" value="F:RNA 7-methylguanosine cap binding"/>
    <property type="evidence" value="ECO:0007669"/>
    <property type="project" value="UniProtKB-UniRule"/>
</dbReference>
<evidence type="ECO:0000256" key="12">
    <source>
        <dbReference type="ARBA" id="ARBA00023187"/>
    </source>
</evidence>
<dbReference type="InterPro" id="IPR011145">
    <property type="entry name" value="Scavenger_mRNA_decap_enz_N"/>
</dbReference>
<dbReference type="CTD" id="28960"/>
<dbReference type="OrthoDB" id="10264956at2759"/>
<dbReference type="GO" id="GO:0000290">
    <property type="term" value="P:deadenylation-dependent decapping of nuclear-transcribed mRNA"/>
    <property type="evidence" value="ECO:0007669"/>
    <property type="project" value="UniProtKB-UniRule"/>
</dbReference>
<dbReference type="Gene3D" id="3.30.428.10">
    <property type="entry name" value="HIT-like"/>
    <property type="match status" value="1"/>
</dbReference>
<name>A0A1W4WL15_AGRPL</name>
<dbReference type="Pfam" id="PF11969">
    <property type="entry name" value="DcpS_C"/>
    <property type="match status" value="1"/>
</dbReference>
<accession>A0A1W4WL15</accession>
<keyword evidence="8" id="KW-0597">Phosphoprotein</keyword>
<evidence type="ECO:0000256" key="10">
    <source>
        <dbReference type="ARBA" id="ARBA00022801"/>
    </source>
</evidence>
<dbReference type="STRING" id="224129.A0A1W4WL15"/>
<feature type="binding site" evidence="17">
    <location>
        <begin position="262"/>
        <end position="273"/>
    </location>
    <ligand>
        <name>substrate</name>
    </ligand>
</feature>
<dbReference type="FunFam" id="3.30.428.10:FF:000006">
    <property type="entry name" value="m7GpppX diphosphatase"/>
    <property type="match status" value="1"/>
</dbReference>
<keyword evidence="10 15" id="KW-0378">Hydrolase</keyword>
<gene>
    <name evidence="19" type="primary">LOC108736635</name>
</gene>
<evidence type="ECO:0000313" key="19">
    <source>
        <dbReference type="RefSeq" id="XP_018324631.1"/>
    </source>
</evidence>
<dbReference type="InParanoid" id="A0A1W4WL15"/>
<dbReference type="SUPFAM" id="SSF102860">
    <property type="entry name" value="mRNA decapping enzyme DcpS N-terminal domain"/>
    <property type="match status" value="1"/>
</dbReference>
<proteinExistence type="inferred from homology"/>
<dbReference type="GO" id="GO:0140932">
    <property type="term" value="F:5'-(N(7)-methyl 5'-triphosphoguanosine)-[mRNA] diphosphatase activity"/>
    <property type="evidence" value="ECO:0007669"/>
    <property type="project" value="UniProtKB-EC"/>
</dbReference>
<dbReference type="KEGG" id="apln:108736635"/>
<dbReference type="PIRSF" id="PIRSF028973">
    <property type="entry name" value="Scavenger_mRNA_decap_enz"/>
    <property type="match status" value="1"/>
</dbReference>
<sequence length="334" mass="38663">MATMATDLTTTHLLCDGSRIKKQKLDDDHEVNNIHQKLKNLSDFKVDKILHNNTSRKTVCVQGSFKELDGPAIVLLEKTAFQEEHVTNESGLFSEKGVLAKTFDNDIYGNYDFFPAIELNSIKTTVIHPATEKHIEKYSRQNLYLIEETPDIYNKIVLPHITAEQFDVQWVFNILEHKAETDRIICEDTDPEIGFVLVPDLKWNGSVETLYLLALIKKRGIKSLRDLKQEHLPLLRNIKQKCTEAIKSKYGLDTTQLRIYLHYQPSFYHLHIHFTYLRHEAPGITTERAHLLANIISNIELLPDYYQKVTIPFVVRESDKLYEKLKDSATSQEN</sequence>
<comment type="subunit">
    <text evidence="4">Homodimer. Associates with components of the exosome multienzyme ribonuclease complex, such as EXOSC3 and EXOSC4. Interacts with NDOR1.</text>
</comment>
<keyword evidence="18" id="KW-1185">Reference proteome</keyword>
<dbReference type="SUPFAM" id="SSF54197">
    <property type="entry name" value="HIT-like"/>
    <property type="match status" value="1"/>
</dbReference>
<evidence type="ECO:0000256" key="15">
    <source>
        <dbReference type="PIRNR" id="PIRNR028973"/>
    </source>
</evidence>
<evidence type="ECO:0000256" key="2">
    <source>
        <dbReference type="ARBA" id="ARBA00004496"/>
    </source>
</evidence>
<dbReference type="EC" id="3.6.1.59" evidence="5 15"/>
<dbReference type="RefSeq" id="XP_018324631.1">
    <property type="nucleotide sequence ID" value="XM_018469129.1"/>
</dbReference>
<organism evidence="18 19">
    <name type="scientific">Agrilus planipennis</name>
    <name type="common">Emerald ash borer</name>
    <name type="synonym">Agrilus marcopoli</name>
    <dbReference type="NCBI Taxonomy" id="224129"/>
    <lineage>
        <taxon>Eukaryota</taxon>
        <taxon>Metazoa</taxon>
        <taxon>Ecdysozoa</taxon>
        <taxon>Arthropoda</taxon>
        <taxon>Hexapoda</taxon>
        <taxon>Insecta</taxon>
        <taxon>Pterygota</taxon>
        <taxon>Neoptera</taxon>
        <taxon>Endopterygota</taxon>
        <taxon>Coleoptera</taxon>
        <taxon>Polyphaga</taxon>
        <taxon>Elateriformia</taxon>
        <taxon>Buprestoidea</taxon>
        <taxon>Buprestidae</taxon>
        <taxon>Agrilinae</taxon>
        <taxon>Agrilus</taxon>
    </lineage>
</organism>
<evidence type="ECO:0000256" key="9">
    <source>
        <dbReference type="ARBA" id="ARBA00022664"/>
    </source>
</evidence>